<dbReference type="PANTHER" id="PTHR33545:SF9">
    <property type="entry name" value="UPF0750 MEMBRANE PROTEIN YITE"/>
    <property type="match status" value="1"/>
</dbReference>
<evidence type="ECO:0000313" key="9">
    <source>
        <dbReference type="Proteomes" id="UP001565220"/>
    </source>
</evidence>
<protein>
    <submittedName>
        <fullName evidence="8">YitT family protein</fullName>
    </submittedName>
</protein>
<dbReference type="RefSeq" id="WP_369869162.1">
    <property type="nucleotide sequence ID" value="NZ_JBGFFE010000018.1"/>
</dbReference>
<dbReference type="EMBL" id="JBGFFE010000018">
    <property type="protein sequence ID" value="MEY8764274.1"/>
    <property type="molecule type" value="Genomic_DNA"/>
</dbReference>
<evidence type="ECO:0000256" key="3">
    <source>
        <dbReference type="ARBA" id="ARBA00022692"/>
    </source>
</evidence>
<dbReference type="InterPro" id="IPR015867">
    <property type="entry name" value="N-reg_PII/ATP_PRibTrfase_C"/>
</dbReference>
<dbReference type="PIRSF" id="PIRSF006483">
    <property type="entry name" value="Membrane_protein_YitT"/>
    <property type="match status" value="1"/>
</dbReference>
<dbReference type="PANTHER" id="PTHR33545">
    <property type="entry name" value="UPF0750 MEMBRANE PROTEIN YITT-RELATED"/>
    <property type="match status" value="1"/>
</dbReference>
<name>A0ABV4DZE3_9CLOT</name>
<gene>
    <name evidence="8" type="ORF">AB8S09_11595</name>
</gene>
<organism evidence="8 9">
    <name type="scientific">Clostridium lapidicellarium</name>
    <dbReference type="NCBI Taxonomy" id="3240931"/>
    <lineage>
        <taxon>Bacteria</taxon>
        <taxon>Bacillati</taxon>
        <taxon>Bacillota</taxon>
        <taxon>Clostridia</taxon>
        <taxon>Eubacteriales</taxon>
        <taxon>Clostridiaceae</taxon>
        <taxon>Clostridium</taxon>
    </lineage>
</organism>
<feature type="transmembrane region" description="Helical" evidence="6">
    <location>
        <begin position="12"/>
        <end position="31"/>
    </location>
</feature>
<feature type="transmembrane region" description="Helical" evidence="6">
    <location>
        <begin position="83"/>
        <end position="102"/>
    </location>
</feature>
<evidence type="ECO:0000256" key="6">
    <source>
        <dbReference type="SAM" id="Phobius"/>
    </source>
</evidence>
<keyword evidence="5 6" id="KW-0472">Membrane</keyword>
<dbReference type="Gene3D" id="3.30.70.120">
    <property type="match status" value="1"/>
</dbReference>
<reference evidence="8 9" key="1">
    <citation type="submission" date="2024-08" db="EMBL/GenBank/DDBJ databases">
        <title>Clostridium lapicellarii sp. nov., and Clostridium renhuaiense sp. nov., two species isolated from the mud in a fermentation cellar used for producing sauce-flavour Chinese liquors.</title>
        <authorList>
            <person name="Yang F."/>
            <person name="Wang H."/>
            <person name="Chen L.Q."/>
            <person name="Zhou N."/>
            <person name="Lu J.J."/>
            <person name="Pu X.X."/>
            <person name="Wan B."/>
            <person name="Wang L."/>
            <person name="Liu S.J."/>
        </authorList>
    </citation>
    <scope>NUCLEOTIDE SEQUENCE [LARGE SCALE GENOMIC DNA]</scope>
    <source>
        <strain evidence="8 9">MT-113</strain>
    </source>
</reference>
<comment type="subcellular location">
    <subcellularLocation>
        <location evidence="1">Cell membrane</location>
        <topology evidence="1">Multi-pass membrane protein</topology>
    </subcellularLocation>
</comment>
<evidence type="ECO:0000256" key="4">
    <source>
        <dbReference type="ARBA" id="ARBA00022989"/>
    </source>
</evidence>
<dbReference type="Proteomes" id="UP001565220">
    <property type="component" value="Unassembled WGS sequence"/>
</dbReference>
<evidence type="ECO:0000256" key="1">
    <source>
        <dbReference type="ARBA" id="ARBA00004651"/>
    </source>
</evidence>
<sequence length="293" mass="31609">MTIKNKHNYFIQYGQMLVGCIIAGLGFSLFLKPNQIASGGVVGISLVIQRLFNVEPAIVQWYINILLLFLGLFVMGKEYTTKTVFGSLALPFCIFFMRNLHYVTLNPLLGTVFGGLLSGIGLGFVFKSNGSTGGTSIIASIVNKYTGMSIGNSQGIIDGIVVLAAGFVFGADKALYAVIALFITSKSIDLIQLGFTASKVAFVVSDKTEVIRSAVLKGLNRGVTEISGLGGYTDQKRMVLMVVMSQSELNKFKILIKSIDPGAFVIISNTYEVLGQGFDISKKERSGSYEICK</sequence>
<dbReference type="InterPro" id="IPR003740">
    <property type="entry name" value="YitT"/>
</dbReference>
<feature type="domain" description="DUF2179" evidence="7">
    <location>
        <begin position="221"/>
        <end position="275"/>
    </location>
</feature>
<evidence type="ECO:0000256" key="5">
    <source>
        <dbReference type="ARBA" id="ARBA00023136"/>
    </source>
</evidence>
<dbReference type="InterPro" id="IPR051461">
    <property type="entry name" value="UPF0750_membrane"/>
</dbReference>
<proteinExistence type="predicted"/>
<accession>A0ABV4DZE3</accession>
<evidence type="ECO:0000256" key="2">
    <source>
        <dbReference type="ARBA" id="ARBA00022475"/>
    </source>
</evidence>
<dbReference type="PROSITE" id="PS51257">
    <property type="entry name" value="PROKAR_LIPOPROTEIN"/>
    <property type="match status" value="1"/>
</dbReference>
<dbReference type="InterPro" id="IPR019264">
    <property type="entry name" value="DUF2179"/>
</dbReference>
<dbReference type="CDD" id="cd16380">
    <property type="entry name" value="YitT_C"/>
    <property type="match status" value="1"/>
</dbReference>
<comment type="caution">
    <text evidence="8">The sequence shown here is derived from an EMBL/GenBank/DDBJ whole genome shotgun (WGS) entry which is preliminary data.</text>
</comment>
<feature type="transmembrane region" description="Helical" evidence="6">
    <location>
        <begin position="58"/>
        <end position="76"/>
    </location>
</feature>
<keyword evidence="9" id="KW-1185">Reference proteome</keyword>
<dbReference type="Pfam" id="PF02588">
    <property type="entry name" value="YitT_membrane"/>
    <property type="match status" value="1"/>
</dbReference>
<evidence type="ECO:0000313" key="8">
    <source>
        <dbReference type="EMBL" id="MEY8764274.1"/>
    </source>
</evidence>
<keyword evidence="3 6" id="KW-0812">Transmembrane</keyword>
<keyword evidence="4 6" id="KW-1133">Transmembrane helix</keyword>
<dbReference type="Pfam" id="PF10035">
    <property type="entry name" value="DUF2179"/>
    <property type="match status" value="1"/>
</dbReference>
<evidence type="ECO:0000259" key="7">
    <source>
        <dbReference type="Pfam" id="PF10035"/>
    </source>
</evidence>
<keyword evidence="2" id="KW-1003">Cell membrane</keyword>